<protein>
    <submittedName>
        <fullName evidence="2">RidA family protein</fullName>
    </submittedName>
</protein>
<dbReference type="Gene3D" id="3.30.1330.40">
    <property type="entry name" value="RutC-like"/>
    <property type="match status" value="1"/>
</dbReference>
<accession>A0ABS9TVX9</accession>
<name>A0ABS9TVX9_9MICC</name>
<dbReference type="Pfam" id="PF14588">
    <property type="entry name" value="YjgF_endoribonc"/>
    <property type="match status" value="1"/>
</dbReference>
<dbReference type="EMBL" id="JAKZBV010000001">
    <property type="protein sequence ID" value="MCH6468422.1"/>
    <property type="molecule type" value="Genomic_DNA"/>
</dbReference>
<reference evidence="2 3" key="1">
    <citation type="submission" date="2022-03" db="EMBL/GenBank/DDBJ databases">
        <title>Sinomonas sp. isolated from a soil.</title>
        <authorList>
            <person name="Han J."/>
            <person name="Kim D.-U."/>
        </authorList>
    </citation>
    <scope>NUCLEOTIDE SEQUENCE [LARGE SCALE GENOMIC DNA]</scope>
    <source>
        <strain evidence="2 3">5-5</strain>
    </source>
</reference>
<dbReference type="PANTHER" id="PTHR43760:SF1">
    <property type="entry name" value="ENDORIBONUCLEASE L-PSP_CHORISMATE MUTASE-LIKE DOMAIN-CONTAINING PROTEIN"/>
    <property type="match status" value="1"/>
</dbReference>
<dbReference type="PANTHER" id="PTHR43760">
    <property type="entry name" value="ENDORIBONUCLEASE-RELATED"/>
    <property type="match status" value="1"/>
</dbReference>
<evidence type="ECO:0000313" key="2">
    <source>
        <dbReference type="EMBL" id="MCH6468422.1"/>
    </source>
</evidence>
<dbReference type="InterPro" id="IPR035959">
    <property type="entry name" value="RutC-like_sf"/>
</dbReference>
<dbReference type="CDD" id="cd02199">
    <property type="entry name" value="YjgF_YER057c_UK114_like_1"/>
    <property type="match status" value="1"/>
</dbReference>
<dbReference type="Proteomes" id="UP001202922">
    <property type="component" value="Unassembled WGS sequence"/>
</dbReference>
<organism evidence="2 3">
    <name type="scientific">Sinomonas terrae</name>
    <dbReference type="NCBI Taxonomy" id="2908838"/>
    <lineage>
        <taxon>Bacteria</taxon>
        <taxon>Bacillati</taxon>
        <taxon>Actinomycetota</taxon>
        <taxon>Actinomycetes</taxon>
        <taxon>Micrococcales</taxon>
        <taxon>Micrococcaceae</taxon>
        <taxon>Sinomonas</taxon>
    </lineage>
</organism>
<evidence type="ECO:0000259" key="1">
    <source>
        <dbReference type="Pfam" id="PF14588"/>
    </source>
</evidence>
<feature type="domain" description="Endoribonuclease L-PSP/chorismate mutase-like" evidence="1">
    <location>
        <begin position="22"/>
        <end position="153"/>
    </location>
</feature>
<gene>
    <name evidence="2" type="ORF">L0M17_00220</name>
</gene>
<keyword evidence="3" id="KW-1185">Reference proteome</keyword>
<comment type="caution">
    <text evidence="2">The sequence shown here is derived from an EMBL/GenBank/DDBJ whole genome shotgun (WGS) entry which is preliminary data.</text>
</comment>
<dbReference type="InterPro" id="IPR013813">
    <property type="entry name" value="Endoribo_LPSP/chorism_mut-like"/>
</dbReference>
<sequence length="169" mass="17574">MTQAQIPQPGSQGFAQLEAYAKTLPPAPKPAGRYAPVTEAGPLLFTSGHTHAIQGALDFTGPIGTDGAPSLEDARECARTAVRNCLASLNHHLGGLDRIERVVQMTGYVAASPEFEDHPRVLDAASEELIGVFGERGRPSRAAVGVSSLPGGAVVEVSLIVSARPLQEG</sequence>
<evidence type="ECO:0000313" key="3">
    <source>
        <dbReference type="Proteomes" id="UP001202922"/>
    </source>
</evidence>
<proteinExistence type="predicted"/>
<dbReference type="SUPFAM" id="SSF55298">
    <property type="entry name" value="YjgF-like"/>
    <property type="match status" value="1"/>
</dbReference>
<dbReference type="RefSeq" id="WP_241050107.1">
    <property type="nucleotide sequence ID" value="NZ_JAKZBV010000001.1"/>
</dbReference>